<evidence type="ECO:0000313" key="1">
    <source>
        <dbReference type="EMBL" id="KAA6431988.1"/>
    </source>
</evidence>
<dbReference type="Proteomes" id="UP000323221">
    <property type="component" value="Unassembled WGS sequence"/>
</dbReference>
<sequence length="184" mass="18500">MRRSDAAASRAGRASLAGGLVASALLALAGCVPLPPPLPTDEPTATNTLDVDRCPDAIVDAYLRELTGDPDASAASMRASEVDHPVPLPLGGADVRCGTSLRDGSAVTTLLVLQGEEVPEQVRGAAMGLRVAEDRLSDGGGWVAHAPDYTSTVLVGPPHAAAAPAVQGVADAPAWVMQALAAAP</sequence>
<gene>
    <name evidence="1" type="ORF">FQ330_09360</name>
</gene>
<dbReference type="EMBL" id="VOIR01000015">
    <property type="protein sequence ID" value="KAA6431988.1"/>
    <property type="molecule type" value="Genomic_DNA"/>
</dbReference>
<accession>A0A5M8QA11</accession>
<dbReference type="PROSITE" id="PS51257">
    <property type="entry name" value="PROKAR_LIPOPROTEIN"/>
    <property type="match status" value="1"/>
</dbReference>
<keyword evidence="2" id="KW-1185">Reference proteome</keyword>
<name>A0A5M8QA11_9MICO</name>
<dbReference type="AlphaFoldDB" id="A0A5M8QA11"/>
<evidence type="ECO:0000313" key="2">
    <source>
        <dbReference type="Proteomes" id="UP000323221"/>
    </source>
</evidence>
<organism evidence="1 2">
    <name type="scientific">Agrococcus sediminis</name>
    <dbReference type="NCBI Taxonomy" id="2599924"/>
    <lineage>
        <taxon>Bacteria</taxon>
        <taxon>Bacillati</taxon>
        <taxon>Actinomycetota</taxon>
        <taxon>Actinomycetes</taxon>
        <taxon>Micrococcales</taxon>
        <taxon>Microbacteriaceae</taxon>
        <taxon>Agrococcus</taxon>
    </lineage>
</organism>
<proteinExistence type="predicted"/>
<protein>
    <recommendedName>
        <fullName evidence="3">DUF3515 domain-containing protein</fullName>
    </recommendedName>
</protein>
<comment type="caution">
    <text evidence="1">The sequence shown here is derived from an EMBL/GenBank/DDBJ whole genome shotgun (WGS) entry which is preliminary data.</text>
</comment>
<dbReference type="RefSeq" id="WP_146357036.1">
    <property type="nucleotide sequence ID" value="NZ_VOIR01000015.1"/>
</dbReference>
<reference evidence="1 2" key="1">
    <citation type="submission" date="2019-08" db="EMBL/GenBank/DDBJ databases">
        <title>Agrococcus lahaulensis sp. nov., isolated from a cold desert of the Indian Himalayas.</title>
        <authorList>
            <person name="Qu J.H."/>
        </authorList>
    </citation>
    <scope>NUCLEOTIDE SEQUENCE [LARGE SCALE GENOMIC DNA]</scope>
    <source>
        <strain evidence="1 2">NS18</strain>
    </source>
</reference>
<evidence type="ECO:0008006" key="3">
    <source>
        <dbReference type="Google" id="ProtNLM"/>
    </source>
</evidence>